<gene>
    <name evidence="1" type="ORF">PCON_09383</name>
</gene>
<sequence length="99" mass="11210">MRADRGAMRESCALASQHRSTVEIRNGVPPVLSIYRQQDRQVDPGRREAGLSSITTLDLTRFLVLTVAGRSSSSYRAEFERRELVGIRRSDGSTRLKFR</sequence>
<keyword evidence="2" id="KW-1185">Reference proteome</keyword>
<dbReference type="EMBL" id="HF935496">
    <property type="protein sequence ID" value="CCX09790.1"/>
    <property type="molecule type" value="Genomic_DNA"/>
</dbReference>
<dbReference type="AlphaFoldDB" id="U4L350"/>
<accession>U4L350</accession>
<dbReference type="Proteomes" id="UP000018144">
    <property type="component" value="Unassembled WGS sequence"/>
</dbReference>
<name>U4L350_PYROM</name>
<proteinExistence type="predicted"/>
<evidence type="ECO:0000313" key="1">
    <source>
        <dbReference type="EMBL" id="CCX09790.1"/>
    </source>
</evidence>
<evidence type="ECO:0000313" key="2">
    <source>
        <dbReference type="Proteomes" id="UP000018144"/>
    </source>
</evidence>
<organism evidence="1 2">
    <name type="scientific">Pyronema omphalodes (strain CBS 100304)</name>
    <name type="common">Pyronema confluens</name>
    <dbReference type="NCBI Taxonomy" id="1076935"/>
    <lineage>
        <taxon>Eukaryota</taxon>
        <taxon>Fungi</taxon>
        <taxon>Dikarya</taxon>
        <taxon>Ascomycota</taxon>
        <taxon>Pezizomycotina</taxon>
        <taxon>Pezizomycetes</taxon>
        <taxon>Pezizales</taxon>
        <taxon>Pyronemataceae</taxon>
        <taxon>Pyronema</taxon>
    </lineage>
</organism>
<reference evidence="1 2" key="1">
    <citation type="journal article" date="2013" name="PLoS Genet.">
        <title>The genome and development-dependent transcriptomes of Pyronema confluens: a window into fungal evolution.</title>
        <authorList>
            <person name="Traeger S."/>
            <person name="Altegoer F."/>
            <person name="Freitag M."/>
            <person name="Gabaldon T."/>
            <person name="Kempken F."/>
            <person name="Kumar A."/>
            <person name="Marcet-Houben M."/>
            <person name="Poggeler S."/>
            <person name="Stajich J.E."/>
            <person name="Nowrousian M."/>
        </authorList>
    </citation>
    <scope>NUCLEOTIDE SEQUENCE [LARGE SCALE GENOMIC DNA]</scope>
    <source>
        <strain evidence="2">CBS 100304</strain>
        <tissue evidence="1">Vegetative mycelium</tissue>
    </source>
</reference>
<protein>
    <submittedName>
        <fullName evidence="1">Uncharacterized protein</fullName>
    </submittedName>
</protein>